<comment type="caution">
    <text evidence="1">The sequence shown here is derived from an EMBL/GenBank/DDBJ whole genome shotgun (WGS) entry which is preliminary data.</text>
</comment>
<evidence type="ECO:0000313" key="2">
    <source>
        <dbReference type="Proteomes" id="UP000525987"/>
    </source>
</evidence>
<gene>
    <name evidence="1" type="ORF">FHR96_002464</name>
</gene>
<dbReference type="AlphaFoldDB" id="A0A7W5BYQ0"/>
<dbReference type="RefSeq" id="WP_425485676.1">
    <property type="nucleotide sequence ID" value="NZ_JACHXM010000011.1"/>
</dbReference>
<evidence type="ECO:0000313" key="1">
    <source>
        <dbReference type="EMBL" id="MBB3141584.1"/>
    </source>
</evidence>
<keyword evidence="2" id="KW-1185">Reference proteome</keyword>
<feature type="non-terminal residue" evidence="1">
    <location>
        <position position="1"/>
    </location>
</feature>
<dbReference type="Proteomes" id="UP000525987">
    <property type="component" value="Unassembled WGS sequence"/>
</dbReference>
<dbReference type="EMBL" id="JACHXM010000011">
    <property type="protein sequence ID" value="MBB3141584.1"/>
    <property type="molecule type" value="Genomic_DNA"/>
</dbReference>
<accession>A0A7W5BYQ0</accession>
<name>A0A7W5BYQ0_9GAMM</name>
<sequence length="59" mass="6175">QLPASSFQLPASSFQLPASSFQLPASSFQLPGQLSAVLAVRGSEPAPCRSSSGFRKRPV</sequence>
<proteinExistence type="predicted"/>
<organism evidence="1 2">
    <name type="scientific">Halomonas organivorans</name>
    <dbReference type="NCBI Taxonomy" id="257772"/>
    <lineage>
        <taxon>Bacteria</taxon>
        <taxon>Pseudomonadati</taxon>
        <taxon>Pseudomonadota</taxon>
        <taxon>Gammaproteobacteria</taxon>
        <taxon>Oceanospirillales</taxon>
        <taxon>Halomonadaceae</taxon>
        <taxon>Halomonas</taxon>
    </lineage>
</organism>
<reference evidence="1 2" key="1">
    <citation type="submission" date="2020-08" db="EMBL/GenBank/DDBJ databases">
        <title>Genomic Encyclopedia of Type Strains, Phase III (KMG-III): the genomes of soil and plant-associated and newly described type strains.</title>
        <authorList>
            <person name="Whitman W."/>
        </authorList>
    </citation>
    <scope>NUCLEOTIDE SEQUENCE [LARGE SCALE GENOMIC DNA]</scope>
    <source>
        <strain evidence="1 2">CECT 5995</strain>
    </source>
</reference>
<protein>
    <submittedName>
        <fullName evidence="1">Uncharacterized protein</fullName>
    </submittedName>
</protein>